<comment type="similarity">
    <text evidence="1">Belongs to the baculoviridae LEF-11 family.</text>
</comment>
<keyword evidence="6" id="KW-1185">Reference proteome</keyword>
<protein>
    <recommendedName>
        <fullName evidence="2">Late expression factor 11</fullName>
    </recommendedName>
</protein>
<dbReference type="RefSeq" id="YP_002854656.1">
    <property type="nucleotide sequence ID" value="NC_012639.1"/>
</dbReference>
<dbReference type="InterPro" id="IPR009429">
    <property type="entry name" value="Baculo_LEF-11"/>
</dbReference>
<dbReference type="Proteomes" id="UP000203846">
    <property type="component" value="Segment"/>
</dbReference>
<dbReference type="Pfam" id="PF06385">
    <property type="entry name" value="Baculo_LEF-11"/>
    <property type="match status" value="1"/>
</dbReference>
<proteinExistence type="inferred from homology"/>
<dbReference type="GO" id="GO:0006355">
    <property type="term" value="P:regulation of DNA-templated transcription"/>
    <property type="evidence" value="ECO:0007669"/>
    <property type="project" value="InterPro"/>
</dbReference>
<evidence type="ECO:0000256" key="3">
    <source>
        <dbReference type="ARBA" id="ARBA00023015"/>
    </source>
</evidence>
<dbReference type="GO" id="GO:0019058">
    <property type="term" value="P:viral life cycle"/>
    <property type="evidence" value="ECO:0007669"/>
    <property type="project" value="InterPro"/>
</dbReference>
<name>C3TWV4_9ABAC</name>
<evidence type="ECO:0000313" key="5">
    <source>
        <dbReference type="EMBL" id="ACO53496.1"/>
    </source>
</evidence>
<dbReference type="GeneID" id="7804601"/>
<dbReference type="OrthoDB" id="15391at10239"/>
<accession>C3TWV4</accession>
<reference evidence="5 6" key="1">
    <citation type="journal article" date="2009" name="Virus Genes">
        <title>Morphology and genome of Euproctis pseudoconspersa nucleopolyhedrovirus.</title>
        <authorList>
            <person name="Tang X.D."/>
            <person name="Xiao Q."/>
            <person name="Ma X.C."/>
            <person name="Zhu Z.R."/>
            <person name="Zhang C.X."/>
        </authorList>
    </citation>
    <scope>NUCLEOTIDE SEQUENCE [LARGE SCALE GENOMIC DNA]</scope>
    <source>
        <strain evidence="5 6">Hangzhou</strain>
    </source>
</reference>
<sequence>MDSVSTRPNRFGDASGNIELKKRSSSLCLTRSEVYALVREVINKRKHFDDTDNVCDHVNSVGFSTQIKYIRENLEKAFIIVGDDCTQRKRLDSYTRRLENIFELNTVLEREYDYCVNVRNGQSGAKHVGHCGEVRKQRVEQNRFRGHRGQN</sequence>
<dbReference type="KEGG" id="vg:7804601"/>
<dbReference type="EMBL" id="FJ227128">
    <property type="protein sequence ID" value="ACO53496.1"/>
    <property type="molecule type" value="Genomic_DNA"/>
</dbReference>
<evidence type="ECO:0000256" key="4">
    <source>
        <dbReference type="ARBA" id="ARBA00023163"/>
    </source>
</evidence>
<evidence type="ECO:0000256" key="2">
    <source>
        <dbReference type="ARBA" id="ARBA00017118"/>
    </source>
</evidence>
<organism evidence="5 6">
    <name type="scientific">Euproctis pseudoconspersa nucleopolyhedrovirus</name>
    <dbReference type="NCBI Taxonomy" id="307467"/>
    <lineage>
        <taxon>Viruses</taxon>
        <taxon>Viruses incertae sedis</taxon>
        <taxon>Naldaviricetes</taxon>
        <taxon>Lefavirales</taxon>
        <taxon>Baculoviridae</taxon>
        <taxon>Alphabaculovirus</taxon>
        <taxon>Alphabaculovirus eupseudoconspersae</taxon>
    </lineage>
</organism>
<evidence type="ECO:0000256" key="1">
    <source>
        <dbReference type="ARBA" id="ARBA00008271"/>
    </source>
</evidence>
<evidence type="ECO:0000313" key="6">
    <source>
        <dbReference type="Proteomes" id="UP000203846"/>
    </source>
</evidence>
<keyword evidence="3" id="KW-0805">Transcription regulation</keyword>
<keyword evidence="4" id="KW-0804">Transcription</keyword>